<dbReference type="InterPro" id="IPR051310">
    <property type="entry name" value="MCP_chemotaxis"/>
</dbReference>
<dbReference type="EMBL" id="CP143423">
    <property type="protein sequence ID" value="WVX51136.1"/>
    <property type="molecule type" value="Genomic_DNA"/>
</dbReference>
<dbReference type="PANTHER" id="PTHR43531">
    <property type="entry name" value="PROTEIN ICFG"/>
    <property type="match status" value="1"/>
</dbReference>
<evidence type="ECO:0000313" key="5">
    <source>
        <dbReference type="EMBL" id="WVX51136.1"/>
    </source>
</evidence>
<evidence type="ECO:0000256" key="1">
    <source>
        <dbReference type="ARBA" id="ARBA00022500"/>
    </source>
</evidence>
<evidence type="ECO:0000313" key="6">
    <source>
        <dbReference type="Proteomes" id="UP001318682"/>
    </source>
</evidence>
<keyword evidence="1" id="KW-0145">Chemotaxis</keyword>
<dbReference type="PROSITE" id="PS50111">
    <property type="entry name" value="CHEMOTAXIS_TRANSDUC_2"/>
    <property type="match status" value="1"/>
</dbReference>
<accession>A0ABZ2BYJ1</accession>
<evidence type="ECO:0000259" key="4">
    <source>
        <dbReference type="PROSITE" id="PS50111"/>
    </source>
</evidence>
<sequence>MTEASAQINHVVKVIKDIAFQINLLALNAGVEAAWAGEAGRGISVVASEVRALAQRSQEAVQEIRQVIDQNNQSVEAGVEQIGLSREALEGLIAEVEVASGQISDIATAAEQQSVEIDEVNTAIRSIDSTSQTNAATLEEMTASTVVLNEDAKTLAEALSQFYGVAQGEKAAAPSKTVLLDRGNRDSSAAQLKKAVSAGGGGTVDEGWAEF</sequence>
<dbReference type="Pfam" id="PF00015">
    <property type="entry name" value="MCPsignal"/>
    <property type="match status" value="1"/>
</dbReference>
<keyword evidence="3" id="KW-0807">Transducer</keyword>
<evidence type="ECO:0000256" key="3">
    <source>
        <dbReference type="PROSITE-ProRule" id="PRU00284"/>
    </source>
</evidence>
<keyword evidence="6" id="KW-1185">Reference proteome</keyword>
<name>A0ABZ2BYJ1_9RHOB</name>
<dbReference type="InterPro" id="IPR004090">
    <property type="entry name" value="Chemotax_Me-accpt_rcpt"/>
</dbReference>
<dbReference type="PRINTS" id="PR00260">
    <property type="entry name" value="CHEMTRNSDUCR"/>
</dbReference>
<dbReference type="SMART" id="SM00283">
    <property type="entry name" value="MA"/>
    <property type="match status" value="1"/>
</dbReference>
<feature type="domain" description="Methyl-accepting transducer" evidence="4">
    <location>
        <begin position="1"/>
        <end position="149"/>
    </location>
</feature>
<organism evidence="5 6">
    <name type="scientific">Roseobacter fucihabitans</name>
    <dbReference type="NCBI Taxonomy" id="1537242"/>
    <lineage>
        <taxon>Bacteria</taxon>
        <taxon>Pseudomonadati</taxon>
        <taxon>Pseudomonadota</taxon>
        <taxon>Alphaproteobacteria</taxon>
        <taxon>Rhodobacterales</taxon>
        <taxon>Roseobacteraceae</taxon>
        <taxon>Roseobacter</taxon>
    </lineage>
</organism>
<dbReference type="Proteomes" id="UP001318682">
    <property type="component" value="Chromosome"/>
</dbReference>
<protein>
    <recommendedName>
        <fullName evidence="4">Methyl-accepting transducer domain-containing protein</fullName>
    </recommendedName>
</protein>
<evidence type="ECO:0000256" key="2">
    <source>
        <dbReference type="ARBA" id="ARBA00029447"/>
    </source>
</evidence>
<reference evidence="6" key="1">
    <citation type="submission" date="2024-01" db="EMBL/GenBank/DDBJ databases">
        <title>Roseobacter fucihabitans sp. nov., isolated from the brown alga Fucus spiralis.</title>
        <authorList>
            <person name="Hahnke S."/>
            <person name="Berger M."/>
            <person name="Schlingloff A."/>
            <person name="Athale I."/>
            <person name="Neumann-Schaal M."/>
            <person name="Adenaya A."/>
            <person name="Poehlein A."/>
            <person name="Daniel R."/>
            <person name="Pertersen J."/>
            <person name="Brinkhoff T."/>
        </authorList>
    </citation>
    <scope>NUCLEOTIDE SEQUENCE [LARGE SCALE GENOMIC DNA]</scope>
    <source>
        <strain evidence="6">B14</strain>
    </source>
</reference>
<comment type="similarity">
    <text evidence="2">Belongs to the methyl-accepting chemotaxis (MCP) protein family.</text>
</comment>
<gene>
    <name evidence="5" type="ORF">ROLI_042370</name>
</gene>
<dbReference type="SUPFAM" id="SSF58104">
    <property type="entry name" value="Methyl-accepting chemotaxis protein (MCP) signaling domain"/>
    <property type="match status" value="1"/>
</dbReference>
<dbReference type="RefSeq" id="WP_262386667.1">
    <property type="nucleotide sequence ID" value="NZ_CP143423.1"/>
</dbReference>
<dbReference type="InterPro" id="IPR004089">
    <property type="entry name" value="MCPsignal_dom"/>
</dbReference>
<dbReference type="PANTHER" id="PTHR43531:SF11">
    <property type="entry name" value="METHYL-ACCEPTING CHEMOTAXIS PROTEIN 3"/>
    <property type="match status" value="1"/>
</dbReference>
<dbReference type="Gene3D" id="1.10.287.950">
    <property type="entry name" value="Methyl-accepting chemotaxis protein"/>
    <property type="match status" value="1"/>
</dbReference>
<proteinExistence type="inferred from homology"/>